<dbReference type="EMBL" id="JACOQH010000001">
    <property type="protein sequence ID" value="MBC5752418.1"/>
    <property type="molecule type" value="Genomic_DNA"/>
</dbReference>
<comment type="caution">
    <text evidence="2">The sequence shown here is derived from an EMBL/GenBank/DDBJ whole genome shotgun (WGS) entry which is preliminary data.</text>
</comment>
<name>A0ABR7I662_9FIRM</name>
<dbReference type="Pfam" id="PF06782">
    <property type="entry name" value="UPF0236"/>
    <property type="match status" value="1"/>
</dbReference>
<dbReference type="InterPro" id="IPR009620">
    <property type="entry name" value="UPF0236"/>
</dbReference>
<evidence type="ECO:0000313" key="3">
    <source>
        <dbReference type="Proteomes" id="UP000621540"/>
    </source>
</evidence>
<protein>
    <submittedName>
        <fullName evidence="2">ISLre2 family transposase</fullName>
    </submittedName>
</protein>
<reference evidence="2 3" key="1">
    <citation type="submission" date="2020-08" db="EMBL/GenBank/DDBJ databases">
        <title>Genome public.</title>
        <authorList>
            <person name="Liu C."/>
            <person name="Sun Q."/>
        </authorList>
    </citation>
    <scope>NUCLEOTIDE SEQUENCE [LARGE SCALE GENOMIC DNA]</scope>
    <source>
        <strain evidence="2 3">BX0805</strain>
    </source>
</reference>
<dbReference type="NCBIfam" id="NF033529">
    <property type="entry name" value="transpos_ISLre2"/>
    <property type="match status" value="1"/>
</dbReference>
<proteinExistence type="inferred from homology"/>
<accession>A0ABR7I662</accession>
<gene>
    <name evidence="2" type="ORF">H8Z76_00005</name>
</gene>
<evidence type="ECO:0000313" key="2">
    <source>
        <dbReference type="EMBL" id="MBC5752418.1"/>
    </source>
</evidence>
<comment type="similarity">
    <text evidence="1">Belongs to the UPF0236 family.</text>
</comment>
<organism evidence="2 3">
    <name type="scientific">Roseburia yibonii</name>
    <dbReference type="NCBI Taxonomy" id="2763063"/>
    <lineage>
        <taxon>Bacteria</taxon>
        <taxon>Bacillati</taxon>
        <taxon>Bacillota</taxon>
        <taxon>Clostridia</taxon>
        <taxon>Lachnospirales</taxon>
        <taxon>Lachnospiraceae</taxon>
        <taxon>Roseburia</taxon>
    </lineage>
</organism>
<sequence>MIKSIQHFQTEGVKKLEDIFVSYSSNLSKIAEMVEGVTKSVVELGCSMIAEEWEFYDTVLRERRNLRPDWEIIRRDPITRLTSLGEVTYFRTYFRNKKTGERCYLSDTLIGFKKNEYLTEDAVARIFEEAADSSYRKGGTNACISGAVVSKETVMEKLHPLCFPLLEAPDEKKSVKTLYIDADEDHVSLQHLEKKGDVKISNSNTFMPKLVYIYEGIDADYDRHELINAKYFGGGYQGPEGTDRLWKEVFDYIANAYDEDSIEHIYVNGDGADWIKYGAKVHSKAKFVLDKYHMHKYIVAATSHLMDSASDARSEIWHAINKKNKKLAEKTFDEIIELTEAESKQKAVEASKKYILGHWSAIMTGVRNRKDNIHCSAEGHISHIFSDRLSSRPLGWSVIGADKMAQLRVYKRNGRSMLELVRYQKMQLPMAAGAEALELSAANILSSERKNKRELGELADIPVYSIPYPQIKKIASLKNHIWGL</sequence>
<dbReference type="RefSeq" id="WP_186981310.1">
    <property type="nucleotide sequence ID" value="NZ_JACOQH010000001.1"/>
</dbReference>
<keyword evidence="3" id="KW-1185">Reference proteome</keyword>
<dbReference type="Proteomes" id="UP000621540">
    <property type="component" value="Unassembled WGS sequence"/>
</dbReference>
<evidence type="ECO:0000256" key="1">
    <source>
        <dbReference type="ARBA" id="ARBA00006539"/>
    </source>
</evidence>